<keyword evidence="5 7" id="KW-0472">Membrane</keyword>
<dbReference type="OrthoDB" id="5954308at2759"/>
<dbReference type="STRING" id="1388766.A0A017SIZ0"/>
<dbReference type="InterPro" id="IPR013901">
    <property type="entry name" value="Anthrone_oxy"/>
</dbReference>
<keyword evidence="3 7" id="KW-1133">Transmembrane helix</keyword>
<keyword evidence="2 7" id="KW-0812">Transmembrane</keyword>
<proteinExistence type="inferred from homology"/>
<evidence type="ECO:0000256" key="7">
    <source>
        <dbReference type="SAM" id="Phobius"/>
    </source>
</evidence>
<comment type="similarity">
    <text evidence="6">Belongs to the anthrone oxygenase family.</text>
</comment>
<accession>A0A017SIZ0</accession>
<dbReference type="RefSeq" id="XP_040640600.1">
    <property type="nucleotide sequence ID" value="XM_040781428.1"/>
</dbReference>
<dbReference type="PANTHER" id="PTHR35042">
    <property type="entry name" value="ANTHRONE OXYGENASE ENCC"/>
    <property type="match status" value="1"/>
</dbReference>
<protein>
    <submittedName>
        <fullName evidence="8">DUF1772-domain-containing protein</fullName>
    </submittedName>
</protein>
<evidence type="ECO:0000256" key="2">
    <source>
        <dbReference type="ARBA" id="ARBA00022692"/>
    </source>
</evidence>
<sequence length="180" mass="19589">MSEYPTAVRVAQAVGISGSIWLSGNICGLSAIAMPVFFRSRREGGEKDDILQTKLARQWQYFYDHGHAQNPPIAAVTACAYAYLGWAVGSRSELFSRLAGANTGLFYRIAGFLTVGIVPWTLGFMMPTNYKLMEIAQGLEGKEVSDEEFDGLLGYWQVTNAIRGLFPLAGGLLGLLTALL</sequence>
<comment type="subcellular location">
    <subcellularLocation>
        <location evidence="1">Membrane</location>
        <topology evidence="1">Multi-pass membrane protein</topology>
    </subcellularLocation>
</comment>
<feature type="transmembrane region" description="Helical" evidence="7">
    <location>
        <begin position="105"/>
        <end position="126"/>
    </location>
</feature>
<organism evidence="8 9">
    <name type="scientific">Aspergillus ruber (strain CBS 135680)</name>
    <dbReference type="NCBI Taxonomy" id="1388766"/>
    <lineage>
        <taxon>Eukaryota</taxon>
        <taxon>Fungi</taxon>
        <taxon>Dikarya</taxon>
        <taxon>Ascomycota</taxon>
        <taxon>Pezizomycotina</taxon>
        <taxon>Eurotiomycetes</taxon>
        <taxon>Eurotiomycetidae</taxon>
        <taxon>Eurotiales</taxon>
        <taxon>Aspergillaceae</taxon>
        <taxon>Aspergillus</taxon>
        <taxon>Aspergillus subgen. Aspergillus</taxon>
    </lineage>
</organism>
<dbReference type="HOGENOM" id="CLU_105974_1_0_1"/>
<dbReference type="PANTHER" id="PTHR35042:SF1">
    <property type="entry name" value="DUF1772-DOMAIN-CONTAINING PROTEIN"/>
    <property type="match status" value="1"/>
</dbReference>
<dbReference type="EMBL" id="KK088417">
    <property type="protein sequence ID" value="EYE96912.1"/>
    <property type="molecule type" value="Genomic_DNA"/>
</dbReference>
<dbReference type="AlphaFoldDB" id="A0A017SIZ0"/>
<evidence type="ECO:0000313" key="8">
    <source>
        <dbReference type="EMBL" id="EYE96912.1"/>
    </source>
</evidence>
<name>A0A017SIZ0_ASPRC</name>
<evidence type="ECO:0000313" key="9">
    <source>
        <dbReference type="Proteomes" id="UP000019804"/>
    </source>
</evidence>
<evidence type="ECO:0000256" key="1">
    <source>
        <dbReference type="ARBA" id="ARBA00004141"/>
    </source>
</evidence>
<keyword evidence="4" id="KW-0560">Oxidoreductase</keyword>
<feature type="transmembrane region" description="Helical" evidence="7">
    <location>
        <begin position="20"/>
        <end position="38"/>
    </location>
</feature>
<gene>
    <name evidence="8" type="ORF">EURHEDRAFT_410707</name>
</gene>
<evidence type="ECO:0000256" key="3">
    <source>
        <dbReference type="ARBA" id="ARBA00022989"/>
    </source>
</evidence>
<keyword evidence="4" id="KW-0503">Monooxygenase</keyword>
<dbReference type="GeneID" id="63696552"/>
<evidence type="ECO:0000256" key="6">
    <source>
        <dbReference type="ARBA" id="ARBA00034313"/>
    </source>
</evidence>
<dbReference type="GO" id="GO:0004497">
    <property type="term" value="F:monooxygenase activity"/>
    <property type="evidence" value="ECO:0007669"/>
    <property type="project" value="UniProtKB-KW"/>
</dbReference>
<feature type="transmembrane region" description="Helical" evidence="7">
    <location>
        <begin position="161"/>
        <end position="179"/>
    </location>
</feature>
<evidence type="ECO:0000256" key="5">
    <source>
        <dbReference type="ARBA" id="ARBA00023136"/>
    </source>
</evidence>
<dbReference type="GO" id="GO:0016020">
    <property type="term" value="C:membrane"/>
    <property type="evidence" value="ECO:0007669"/>
    <property type="project" value="UniProtKB-SubCell"/>
</dbReference>
<dbReference type="Pfam" id="PF08592">
    <property type="entry name" value="Anthrone_oxy"/>
    <property type="match status" value="1"/>
</dbReference>
<keyword evidence="9" id="KW-1185">Reference proteome</keyword>
<evidence type="ECO:0000256" key="4">
    <source>
        <dbReference type="ARBA" id="ARBA00023033"/>
    </source>
</evidence>
<reference evidence="9" key="1">
    <citation type="journal article" date="2014" name="Nat. Commun.">
        <title>Genomic adaptations of the halophilic Dead Sea filamentous fungus Eurotium rubrum.</title>
        <authorList>
            <person name="Kis-Papo T."/>
            <person name="Weig A.R."/>
            <person name="Riley R."/>
            <person name="Persoh D."/>
            <person name="Salamov A."/>
            <person name="Sun H."/>
            <person name="Lipzen A."/>
            <person name="Wasser S.P."/>
            <person name="Rambold G."/>
            <person name="Grigoriev I.V."/>
            <person name="Nevo E."/>
        </authorList>
    </citation>
    <scope>NUCLEOTIDE SEQUENCE [LARGE SCALE GENOMIC DNA]</scope>
    <source>
        <strain evidence="9">CBS 135680</strain>
    </source>
</reference>
<dbReference type="Proteomes" id="UP000019804">
    <property type="component" value="Unassembled WGS sequence"/>
</dbReference>